<dbReference type="EMBL" id="JACSQQ010000012">
    <property type="protein sequence ID" value="MBD7950482.1"/>
    <property type="molecule type" value="Genomic_DNA"/>
</dbReference>
<dbReference type="InterPro" id="IPR050763">
    <property type="entry name" value="ABC_transporter_ATP-binding"/>
</dbReference>
<evidence type="ECO:0000313" key="9">
    <source>
        <dbReference type="Proteomes" id="UP000641803"/>
    </source>
</evidence>
<evidence type="ECO:0000256" key="5">
    <source>
        <dbReference type="ARBA" id="ARBA00023251"/>
    </source>
</evidence>
<dbReference type="SMART" id="SM00382">
    <property type="entry name" value="AAA"/>
    <property type="match status" value="1"/>
</dbReference>
<keyword evidence="5" id="KW-0046">Antibiotic resistance</keyword>
<reference evidence="8 9" key="1">
    <citation type="submission" date="2020-08" db="EMBL/GenBank/DDBJ databases">
        <title>A Genomic Blueprint of the Chicken Gut Microbiome.</title>
        <authorList>
            <person name="Gilroy R."/>
            <person name="Ravi A."/>
            <person name="Getino M."/>
            <person name="Pursley I."/>
            <person name="Horton D.L."/>
            <person name="Alikhan N.-F."/>
            <person name="Baker D."/>
            <person name="Gharbi K."/>
            <person name="Hall N."/>
            <person name="Watson M."/>
            <person name="Adriaenssens E.M."/>
            <person name="Foster-Nyarko E."/>
            <person name="Jarju S."/>
            <person name="Secka A."/>
            <person name="Antonio M."/>
            <person name="Oren A."/>
            <person name="Chaudhuri R."/>
            <person name="La Ragione R.M."/>
            <person name="Hildebrand F."/>
            <person name="Pallen M.J."/>
        </authorList>
    </citation>
    <scope>NUCLEOTIDE SEQUENCE [LARGE SCALE GENOMIC DNA]</scope>
    <source>
        <strain evidence="8 9">Sa4CUA1</strain>
    </source>
</reference>
<dbReference type="Proteomes" id="UP000641803">
    <property type="component" value="Unassembled WGS sequence"/>
</dbReference>
<dbReference type="InterPro" id="IPR003439">
    <property type="entry name" value="ABC_transporter-like_ATP-bd"/>
</dbReference>
<dbReference type="InterPro" id="IPR027417">
    <property type="entry name" value="P-loop_NTPase"/>
</dbReference>
<comment type="subcellular location">
    <subcellularLocation>
        <location evidence="1">Cell membrane</location>
        <topology evidence="1">Peripheral membrane protein</topology>
    </subcellularLocation>
</comment>
<dbReference type="RefSeq" id="WP_191795910.1">
    <property type="nucleotide sequence ID" value="NZ_JACSQQ010000012.1"/>
</dbReference>
<evidence type="ECO:0000256" key="6">
    <source>
        <dbReference type="SAM" id="MobiDB-lite"/>
    </source>
</evidence>
<dbReference type="PANTHER" id="PTHR42711">
    <property type="entry name" value="ABC TRANSPORTER ATP-BINDING PROTEIN"/>
    <property type="match status" value="1"/>
</dbReference>
<proteinExistence type="predicted"/>
<keyword evidence="3" id="KW-0547">Nucleotide-binding</keyword>
<keyword evidence="2" id="KW-0813">Transport</keyword>
<dbReference type="Gene3D" id="3.40.50.300">
    <property type="entry name" value="P-loop containing nucleotide triphosphate hydrolases"/>
    <property type="match status" value="1"/>
</dbReference>
<comment type="caution">
    <text evidence="8">The sequence shown here is derived from an EMBL/GenBank/DDBJ whole genome shotgun (WGS) entry which is preliminary data.</text>
</comment>
<dbReference type="PROSITE" id="PS50893">
    <property type="entry name" value="ABC_TRANSPORTER_2"/>
    <property type="match status" value="1"/>
</dbReference>
<dbReference type="Pfam" id="PF00005">
    <property type="entry name" value="ABC_tran"/>
    <property type="match status" value="1"/>
</dbReference>
<feature type="region of interest" description="Disordered" evidence="6">
    <location>
        <begin position="302"/>
        <end position="340"/>
    </location>
</feature>
<organism evidence="8 9">
    <name type="scientific">Oerskovia rustica</name>
    <dbReference type="NCBI Taxonomy" id="2762237"/>
    <lineage>
        <taxon>Bacteria</taxon>
        <taxon>Bacillati</taxon>
        <taxon>Actinomycetota</taxon>
        <taxon>Actinomycetes</taxon>
        <taxon>Micrococcales</taxon>
        <taxon>Cellulomonadaceae</taxon>
        <taxon>Oerskovia</taxon>
    </lineage>
</organism>
<evidence type="ECO:0000313" key="8">
    <source>
        <dbReference type="EMBL" id="MBD7950482.1"/>
    </source>
</evidence>
<protein>
    <submittedName>
        <fullName evidence="8">ABC transporter ATP-binding protein</fullName>
    </submittedName>
</protein>
<evidence type="ECO:0000256" key="4">
    <source>
        <dbReference type="ARBA" id="ARBA00022840"/>
    </source>
</evidence>
<evidence type="ECO:0000256" key="2">
    <source>
        <dbReference type="ARBA" id="ARBA00022448"/>
    </source>
</evidence>
<evidence type="ECO:0000259" key="7">
    <source>
        <dbReference type="PROSITE" id="PS50893"/>
    </source>
</evidence>
<accession>A0ABR8RST8</accession>
<keyword evidence="4 8" id="KW-0067">ATP-binding</keyword>
<dbReference type="PANTHER" id="PTHR42711:SF16">
    <property type="entry name" value="ABC TRANSPORTER ATP-BINDING PROTEIN"/>
    <property type="match status" value="1"/>
</dbReference>
<feature type="domain" description="ABC transporter" evidence="7">
    <location>
        <begin position="17"/>
        <end position="247"/>
    </location>
</feature>
<gene>
    <name evidence="8" type="ORF">H9652_08690</name>
</gene>
<dbReference type="SUPFAM" id="SSF52540">
    <property type="entry name" value="P-loop containing nucleoside triphosphate hydrolases"/>
    <property type="match status" value="1"/>
</dbReference>
<dbReference type="InterPro" id="IPR017871">
    <property type="entry name" value="ABC_transporter-like_CS"/>
</dbReference>
<evidence type="ECO:0000256" key="3">
    <source>
        <dbReference type="ARBA" id="ARBA00022741"/>
    </source>
</evidence>
<name>A0ABR8RST8_9CELL</name>
<evidence type="ECO:0000256" key="1">
    <source>
        <dbReference type="ARBA" id="ARBA00004202"/>
    </source>
</evidence>
<dbReference type="PROSITE" id="PS00211">
    <property type="entry name" value="ABC_TRANSPORTER_1"/>
    <property type="match status" value="1"/>
</dbReference>
<feature type="compositionally biased region" description="Low complexity" evidence="6">
    <location>
        <begin position="302"/>
        <end position="317"/>
    </location>
</feature>
<sequence>MSRDTTPPRAGTGTPAIEVRGLTKRYVQRGGVVKQAVDGLDLTVERGEIFAVLGPNGAGKTTTVEILEGFRKRDGGEIQVLGEDPALAGRAWRSRIGVVLQDSRDQAELTVRELVHHFATFYPAPRDPEEVIAAVGLLEKASTRARQLSGGQRRRLDVALGIMGDPELLFLDEPTTGFDPQARRSFWDLVLALREGGTTILLTTHYLDEAAHLADRAAVVRDGKVVALGAPADLGGPGALRPVVRWVSDGVARAERTDHPTALVTSLAATLAGPDGEVPGLRVLQPSLEDVYLELIGAAPVAPSGSPSGSAPSAAAPPGAPHDAPTSAVLSAPVAEEASR</sequence>
<dbReference type="CDD" id="cd03230">
    <property type="entry name" value="ABC_DR_subfamily_A"/>
    <property type="match status" value="1"/>
</dbReference>
<dbReference type="InterPro" id="IPR003593">
    <property type="entry name" value="AAA+_ATPase"/>
</dbReference>
<keyword evidence="9" id="KW-1185">Reference proteome</keyword>
<dbReference type="GO" id="GO:0005524">
    <property type="term" value="F:ATP binding"/>
    <property type="evidence" value="ECO:0007669"/>
    <property type="project" value="UniProtKB-KW"/>
</dbReference>